<dbReference type="Gene3D" id="3.40.50.410">
    <property type="entry name" value="von Willebrand factor, type A domain"/>
    <property type="match status" value="1"/>
</dbReference>
<dbReference type="AlphaFoldDB" id="A0A512PAT6"/>
<organism evidence="3 4">
    <name type="scientific">Cellulomonas soli</name>
    <dbReference type="NCBI Taxonomy" id="931535"/>
    <lineage>
        <taxon>Bacteria</taxon>
        <taxon>Bacillati</taxon>
        <taxon>Actinomycetota</taxon>
        <taxon>Actinomycetes</taxon>
        <taxon>Micrococcales</taxon>
        <taxon>Cellulomonadaceae</taxon>
        <taxon>Cellulomonas</taxon>
    </lineage>
</organism>
<dbReference type="RefSeq" id="WP_146952063.1">
    <property type="nucleotide sequence ID" value="NZ_BAABBJ010000009.1"/>
</dbReference>
<dbReference type="Proteomes" id="UP000321798">
    <property type="component" value="Unassembled WGS sequence"/>
</dbReference>
<accession>A0A512PAT6</accession>
<proteinExistence type="predicted"/>
<dbReference type="Pfam" id="PF13519">
    <property type="entry name" value="VWA_2"/>
    <property type="match status" value="1"/>
</dbReference>
<sequence>MTFAAPLVLVVGLLLVAALVVALVLLGRRRTAALAAAGVTRAGSVRRTGVWLTVAGLALLVLAAAGPTAAVPVPRAAGTVILAIDVSASMGADDAAPTRLAAAQAAALAFIEAQPASVDIGVVAFQQGALTTALPSADHAAAAAAVERLTVQGGTSLGEAILTSLSAITGQTVTVAEDGTTPELGYWGSATIVLISDGESESGTDVETAATVAQSAGVHVETVGVGTAEGATVEVDGYQMHTALDEDTLRTVATTTGGQYRLASDADDLDAVASGIDLRLETADEKVPLAGAVIALAVLLLGLGAVLTVLRTGRVV</sequence>
<feature type="transmembrane region" description="Helical" evidence="1">
    <location>
        <begin position="6"/>
        <end position="27"/>
    </location>
</feature>
<reference evidence="3 4" key="1">
    <citation type="submission" date="2019-07" db="EMBL/GenBank/DDBJ databases">
        <title>Whole genome shotgun sequence of Cellulomonas soli NBRC 109434.</title>
        <authorList>
            <person name="Hosoyama A."/>
            <person name="Uohara A."/>
            <person name="Ohji S."/>
            <person name="Ichikawa N."/>
        </authorList>
    </citation>
    <scope>NUCLEOTIDE SEQUENCE [LARGE SCALE GENOMIC DNA]</scope>
    <source>
        <strain evidence="3 4">NBRC 109434</strain>
    </source>
</reference>
<protein>
    <recommendedName>
        <fullName evidence="2">VWFA domain-containing protein</fullName>
    </recommendedName>
</protein>
<feature type="transmembrane region" description="Helical" evidence="1">
    <location>
        <begin position="48"/>
        <end position="66"/>
    </location>
</feature>
<evidence type="ECO:0000313" key="3">
    <source>
        <dbReference type="EMBL" id="GEP68286.1"/>
    </source>
</evidence>
<dbReference type="PANTHER" id="PTHR37947">
    <property type="entry name" value="BLL2462 PROTEIN"/>
    <property type="match status" value="1"/>
</dbReference>
<dbReference type="PANTHER" id="PTHR37947:SF1">
    <property type="entry name" value="BLL2462 PROTEIN"/>
    <property type="match status" value="1"/>
</dbReference>
<dbReference type="SMART" id="SM00327">
    <property type="entry name" value="VWA"/>
    <property type="match status" value="1"/>
</dbReference>
<evidence type="ECO:0000313" key="4">
    <source>
        <dbReference type="Proteomes" id="UP000321798"/>
    </source>
</evidence>
<dbReference type="EMBL" id="BKAL01000003">
    <property type="protein sequence ID" value="GEP68286.1"/>
    <property type="molecule type" value="Genomic_DNA"/>
</dbReference>
<feature type="domain" description="VWFA" evidence="2">
    <location>
        <begin position="79"/>
        <end position="276"/>
    </location>
</feature>
<evidence type="ECO:0000259" key="2">
    <source>
        <dbReference type="PROSITE" id="PS50234"/>
    </source>
</evidence>
<evidence type="ECO:0000256" key="1">
    <source>
        <dbReference type="SAM" id="Phobius"/>
    </source>
</evidence>
<dbReference type="InterPro" id="IPR036465">
    <property type="entry name" value="vWFA_dom_sf"/>
</dbReference>
<feature type="transmembrane region" description="Helical" evidence="1">
    <location>
        <begin position="289"/>
        <end position="310"/>
    </location>
</feature>
<dbReference type="PROSITE" id="PS50234">
    <property type="entry name" value="VWFA"/>
    <property type="match status" value="1"/>
</dbReference>
<comment type="caution">
    <text evidence="3">The sequence shown here is derived from an EMBL/GenBank/DDBJ whole genome shotgun (WGS) entry which is preliminary data.</text>
</comment>
<dbReference type="InterPro" id="IPR002035">
    <property type="entry name" value="VWF_A"/>
</dbReference>
<keyword evidence="4" id="KW-1185">Reference proteome</keyword>
<keyword evidence="1" id="KW-0812">Transmembrane</keyword>
<keyword evidence="1" id="KW-0472">Membrane</keyword>
<keyword evidence="1" id="KW-1133">Transmembrane helix</keyword>
<dbReference type="OrthoDB" id="8882959at2"/>
<dbReference type="SUPFAM" id="SSF53300">
    <property type="entry name" value="vWA-like"/>
    <property type="match status" value="1"/>
</dbReference>
<name>A0A512PAT6_9CELL</name>
<gene>
    <name evidence="3" type="ORF">CSO01_10010</name>
</gene>